<keyword evidence="4 7" id="KW-0812">Transmembrane</keyword>
<organism evidence="8 9">
    <name type="scientific">Sedimenticola thiotaurini</name>
    <dbReference type="NCBI Taxonomy" id="1543721"/>
    <lineage>
        <taxon>Bacteria</taxon>
        <taxon>Pseudomonadati</taxon>
        <taxon>Pseudomonadota</taxon>
        <taxon>Gammaproteobacteria</taxon>
        <taxon>Chromatiales</taxon>
        <taxon>Sedimenticolaceae</taxon>
        <taxon>Sedimenticola</taxon>
    </lineage>
</organism>
<dbReference type="Proteomes" id="UP000034410">
    <property type="component" value="Chromosome"/>
</dbReference>
<evidence type="ECO:0000256" key="1">
    <source>
        <dbReference type="ARBA" id="ARBA00004651"/>
    </source>
</evidence>
<keyword evidence="2" id="KW-0813">Transport</keyword>
<dbReference type="KEGG" id="seds:AAY24_00905"/>
<keyword evidence="9" id="KW-1185">Reference proteome</keyword>
<evidence type="ECO:0000256" key="5">
    <source>
        <dbReference type="ARBA" id="ARBA00022989"/>
    </source>
</evidence>
<proteinExistence type="predicted"/>
<evidence type="ECO:0000313" key="8">
    <source>
        <dbReference type="EMBL" id="AKH19139.1"/>
    </source>
</evidence>
<dbReference type="AlphaFoldDB" id="A0A0F7JUZ6"/>
<feature type="transmembrane region" description="Helical" evidence="7">
    <location>
        <begin position="167"/>
        <end position="191"/>
    </location>
</feature>
<feature type="transmembrane region" description="Helical" evidence="7">
    <location>
        <begin position="41"/>
        <end position="58"/>
    </location>
</feature>
<dbReference type="NCBIfam" id="NF004903">
    <property type="entry name" value="PRK06265.1-3"/>
    <property type="match status" value="1"/>
</dbReference>
<dbReference type="PATRIC" id="fig|1543721.4.peg.194"/>
<feature type="transmembrane region" description="Helical" evidence="7">
    <location>
        <begin position="64"/>
        <end position="86"/>
    </location>
</feature>
<evidence type="ECO:0000313" key="9">
    <source>
        <dbReference type="Proteomes" id="UP000034410"/>
    </source>
</evidence>
<dbReference type="NCBIfam" id="NF004905">
    <property type="entry name" value="PRK06265.1-5"/>
    <property type="match status" value="1"/>
</dbReference>
<evidence type="ECO:0000256" key="3">
    <source>
        <dbReference type="ARBA" id="ARBA00022475"/>
    </source>
</evidence>
<dbReference type="PANTHER" id="PTHR34229:SF1">
    <property type="entry name" value="METAL TRANSPORT PROTEIN HI_1621-RELATED"/>
    <property type="match status" value="1"/>
</dbReference>
<keyword evidence="5 7" id="KW-1133">Transmembrane helix</keyword>
<evidence type="ECO:0000256" key="2">
    <source>
        <dbReference type="ARBA" id="ARBA00022448"/>
    </source>
</evidence>
<protein>
    <submittedName>
        <fullName evidence="8">Cobalamin biosynthesis protein CbiM</fullName>
    </submittedName>
</protein>
<gene>
    <name evidence="8" type="ORF">AAY24_00905</name>
</gene>
<comment type="subcellular location">
    <subcellularLocation>
        <location evidence="1">Cell membrane</location>
        <topology evidence="1">Multi-pass membrane protein</topology>
    </subcellularLocation>
</comment>
<evidence type="ECO:0000256" key="4">
    <source>
        <dbReference type="ARBA" id="ARBA00022692"/>
    </source>
</evidence>
<reference evidence="8 9" key="1">
    <citation type="journal article" date="2015" name="Genome Announc.">
        <title>Complete Genome Sequence of Sedimenticola thiotaurini Strain SIP-G1, a Polyphosphate- and Polyhydroxyalkanoate-Accumulating Sulfur-Oxidizing Gammaproteobacterium Isolated from Salt Marsh Sediments.</title>
        <authorList>
            <person name="Flood B.E."/>
            <person name="Jones D.S."/>
            <person name="Bailey J.V."/>
        </authorList>
    </citation>
    <scope>NUCLEOTIDE SEQUENCE [LARGE SCALE GENOMIC DNA]</scope>
    <source>
        <strain evidence="8 9">SIP-G1</strain>
    </source>
</reference>
<sequence length="202" mass="20655">MAHIPDGVLSSPILITGAVATAGLLAVAIRRLDYDRIPQAAVLSAAFFVASLVSIPVGPSSVHLILNGLMGLILGWAAVPAIFVALIMQAVFFGYGGLLVLGVNTLNIALPALLCAALIGPVLRRSSGRATLFWGGLGGALGVLLTALMVSFSLGLSSSEFLPAARLVLATYAPLIIGEAAVTGFALGFILRVAPELITVRE</sequence>
<dbReference type="GO" id="GO:0005886">
    <property type="term" value="C:plasma membrane"/>
    <property type="evidence" value="ECO:0007669"/>
    <property type="project" value="UniProtKB-SubCell"/>
</dbReference>
<dbReference type="PANTHER" id="PTHR34229">
    <property type="entry name" value="METAL TRANSPORT PROTEIN HI_1621-RELATED"/>
    <property type="match status" value="1"/>
</dbReference>
<feature type="transmembrane region" description="Helical" evidence="7">
    <location>
        <begin position="12"/>
        <end position="29"/>
    </location>
</feature>
<evidence type="ECO:0000256" key="7">
    <source>
        <dbReference type="SAM" id="Phobius"/>
    </source>
</evidence>
<dbReference type="EMBL" id="CP011412">
    <property type="protein sequence ID" value="AKH19139.1"/>
    <property type="molecule type" value="Genomic_DNA"/>
</dbReference>
<dbReference type="OrthoDB" id="9792317at2"/>
<keyword evidence="6 7" id="KW-0472">Membrane</keyword>
<feature type="transmembrane region" description="Helical" evidence="7">
    <location>
        <begin position="132"/>
        <end position="155"/>
    </location>
</feature>
<keyword evidence="3" id="KW-1003">Cell membrane</keyword>
<evidence type="ECO:0000256" key="6">
    <source>
        <dbReference type="ARBA" id="ARBA00023136"/>
    </source>
</evidence>
<dbReference type="Pfam" id="PF01891">
    <property type="entry name" value="CbiM"/>
    <property type="match status" value="1"/>
</dbReference>
<dbReference type="Gene3D" id="1.10.1760.20">
    <property type="match status" value="1"/>
</dbReference>
<feature type="transmembrane region" description="Helical" evidence="7">
    <location>
        <begin position="98"/>
        <end position="120"/>
    </location>
</feature>
<accession>A0A0F7JUZ6</accession>
<name>A0A0F7JUZ6_9GAMM</name>
<dbReference type="InterPro" id="IPR002751">
    <property type="entry name" value="CbiM/NikMN"/>
</dbReference>
<dbReference type="GO" id="GO:0000041">
    <property type="term" value="P:transition metal ion transport"/>
    <property type="evidence" value="ECO:0007669"/>
    <property type="project" value="InterPro"/>
</dbReference>